<sequence>MPDWIAADRGQQGPVVLEHGGVEGLVGSGEMVPHGAFRVADHGVWVLERVAGHVAVDGGVGDGGVVFVQQLLPDEPHGGELADVGGGVVVEDGVGGGADTDFGRTHDGGALLSGRR</sequence>
<dbReference type="AlphaFoldDB" id="A0A1E5Q0B5"/>
<gene>
    <name evidence="2" type="ORF">BGK67_31370</name>
</gene>
<accession>A0A1E5Q0B5</accession>
<organism evidence="2 3">
    <name type="scientific">Streptomyces subrutilus</name>
    <dbReference type="NCBI Taxonomy" id="36818"/>
    <lineage>
        <taxon>Bacteria</taxon>
        <taxon>Bacillati</taxon>
        <taxon>Actinomycetota</taxon>
        <taxon>Actinomycetes</taxon>
        <taxon>Kitasatosporales</taxon>
        <taxon>Streptomycetaceae</taxon>
        <taxon>Streptomyces</taxon>
    </lineage>
</organism>
<proteinExistence type="predicted"/>
<dbReference type="Proteomes" id="UP000095705">
    <property type="component" value="Unassembled WGS sequence"/>
</dbReference>
<protein>
    <submittedName>
        <fullName evidence="2">Uncharacterized protein</fullName>
    </submittedName>
</protein>
<evidence type="ECO:0000256" key="1">
    <source>
        <dbReference type="SAM" id="MobiDB-lite"/>
    </source>
</evidence>
<feature type="region of interest" description="Disordered" evidence="1">
    <location>
        <begin position="95"/>
        <end position="116"/>
    </location>
</feature>
<name>A0A1E5Q0B5_9ACTN</name>
<evidence type="ECO:0000313" key="3">
    <source>
        <dbReference type="Proteomes" id="UP000095705"/>
    </source>
</evidence>
<reference evidence="2 3" key="1">
    <citation type="submission" date="2016-08" db="EMBL/GenBank/DDBJ databases">
        <title>The complete genome of Streptomyces subrutilus 10-1-1.</title>
        <authorList>
            <person name="Chen X."/>
        </authorList>
    </citation>
    <scope>NUCLEOTIDE SEQUENCE [LARGE SCALE GENOMIC DNA]</scope>
    <source>
        <strain evidence="2 3">10-1-1</strain>
    </source>
</reference>
<evidence type="ECO:0000313" key="2">
    <source>
        <dbReference type="EMBL" id="OEJ35211.1"/>
    </source>
</evidence>
<keyword evidence="3" id="KW-1185">Reference proteome</keyword>
<dbReference type="EMBL" id="MEHK01000001">
    <property type="protein sequence ID" value="OEJ35211.1"/>
    <property type="molecule type" value="Genomic_DNA"/>
</dbReference>
<comment type="caution">
    <text evidence="2">The sequence shown here is derived from an EMBL/GenBank/DDBJ whole genome shotgun (WGS) entry which is preliminary data.</text>
</comment>